<reference evidence="2" key="1">
    <citation type="submission" date="2023-07" db="EMBL/GenBank/DDBJ databases">
        <title>30 novel species of actinomycetes from the DSMZ collection.</title>
        <authorList>
            <person name="Nouioui I."/>
        </authorList>
    </citation>
    <scope>NUCLEOTIDE SEQUENCE [LARGE SCALE GENOMIC DNA]</scope>
    <source>
        <strain evidence="2">DSM 44917</strain>
    </source>
</reference>
<dbReference type="Proteomes" id="UP001183388">
    <property type="component" value="Unassembled WGS sequence"/>
</dbReference>
<comment type="caution">
    <text evidence="1">The sequence shown here is derived from an EMBL/GenBank/DDBJ whole genome shotgun (WGS) entry which is preliminary data.</text>
</comment>
<evidence type="ECO:0000313" key="1">
    <source>
        <dbReference type="EMBL" id="MDT0306873.1"/>
    </source>
</evidence>
<dbReference type="EMBL" id="JAVREN010000008">
    <property type="protein sequence ID" value="MDT0306873.1"/>
    <property type="molecule type" value="Genomic_DNA"/>
</dbReference>
<organism evidence="1 2">
    <name type="scientific">Streptomyces boetiae</name>
    <dbReference type="NCBI Taxonomy" id="3075541"/>
    <lineage>
        <taxon>Bacteria</taxon>
        <taxon>Bacillati</taxon>
        <taxon>Actinomycetota</taxon>
        <taxon>Actinomycetes</taxon>
        <taxon>Kitasatosporales</taxon>
        <taxon>Streptomycetaceae</taxon>
        <taxon>Streptomyces</taxon>
    </lineage>
</organism>
<protein>
    <recommendedName>
        <fullName evidence="3">HK97 gp10 family phage protein</fullName>
    </recommendedName>
</protein>
<sequence length="167" mass="18182">MAEDPPLLDVEVQAEGLDGLVRRLREEEDGAALRKELAKNLREELKPAAALAKSGIMAMSSAGPGTSPALRSSIAKRIKPEVKLGGRWTGARVKSRKIPGIRGFANAPKRTQAKGGWRTQSWGNGTWRTQTGRVDWFDRAMDGRLNAYRKACLKAMEAMAARIAGRG</sequence>
<evidence type="ECO:0008006" key="3">
    <source>
        <dbReference type="Google" id="ProtNLM"/>
    </source>
</evidence>
<gene>
    <name evidence="1" type="ORF">RM780_07835</name>
</gene>
<accession>A0ABU2L5N8</accession>
<dbReference type="RefSeq" id="WP_311629812.1">
    <property type="nucleotide sequence ID" value="NZ_JAVREN010000008.1"/>
</dbReference>
<keyword evidence="2" id="KW-1185">Reference proteome</keyword>
<proteinExistence type="predicted"/>
<name>A0ABU2L5N8_9ACTN</name>
<evidence type="ECO:0000313" key="2">
    <source>
        <dbReference type="Proteomes" id="UP001183388"/>
    </source>
</evidence>